<dbReference type="Gramene" id="rna34984">
    <property type="protein sequence ID" value="RHN50667.1"/>
    <property type="gene ID" value="gene34984"/>
</dbReference>
<reference evidence="1" key="1">
    <citation type="journal article" date="2018" name="Nat. Plants">
        <title>Whole-genome landscape of Medicago truncatula symbiotic genes.</title>
        <authorList>
            <person name="Pecrix Y."/>
            <person name="Gamas P."/>
            <person name="Carrere S."/>
        </authorList>
    </citation>
    <scope>NUCLEOTIDE SEQUENCE</scope>
    <source>
        <tissue evidence="1">Leaves</tissue>
    </source>
</reference>
<evidence type="ECO:0008006" key="2">
    <source>
        <dbReference type="Google" id="ProtNLM"/>
    </source>
</evidence>
<dbReference type="Proteomes" id="UP000265566">
    <property type="component" value="Chromosome 6"/>
</dbReference>
<evidence type="ECO:0000313" key="1">
    <source>
        <dbReference type="EMBL" id="RHN50667.1"/>
    </source>
</evidence>
<protein>
    <recommendedName>
        <fullName evidence="2">Pentatricopeptide repeat-containing protein</fullName>
    </recommendedName>
</protein>
<dbReference type="AlphaFoldDB" id="A0A396HID1"/>
<dbReference type="EMBL" id="PSQE01000006">
    <property type="protein sequence ID" value="RHN50667.1"/>
    <property type="molecule type" value="Genomic_DNA"/>
</dbReference>
<proteinExistence type="predicted"/>
<gene>
    <name evidence="1" type="ORF">MtrunA17_Chr6g0460001</name>
</gene>
<dbReference type="InterPro" id="IPR044605">
    <property type="entry name" value="At1g26460-like"/>
</dbReference>
<dbReference type="PANTHER" id="PTHR47205">
    <property type="entry name" value="OS07G0599000 PROTEIN"/>
    <property type="match status" value="1"/>
</dbReference>
<dbReference type="PANTHER" id="PTHR47205:SF1">
    <property type="entry name" value="OS07G0599000 PROTEIN"/>
    <property type="match status" value="1"/>
</dbReference>
<organism evidence="1">
    <name type="scientific">Medicago truncatula</name>
    <name type="common">Barrel medic</name>
    <name type="synonym">Medicago tribuloides</name>
    <dbReference type="NCBI Taxonomy" id="3880"/>
    <lineage>
        <taxon>Eukaryota</taxon>
        <taxon>Viridiplantae</taxon>
        <taxon>Streptophyta</taxon>
        <taxon>Embryophyta</taxon>
        <taxon>Tracheophyta</taxon>
        <taxon>Spermatophyta</taxon>
        <taxon>Magnoliopsida</taxon>
        <taxon>eudicotyledons</taxon>
        <taxon>Gunneridae</taxon>
        <taxon>Pentapetalae</taxon>
        <taxon>rosids</taxon>
        <taxon>fabids</taxon>
        <taxon>Fabales</taxon>
        <taxon>Fabaceae</taxon>
        <taxon>Papilionoideae</taxon>
        <taxon>50 kb inversion clade</taxon>
        <taxon>NPAAA clade</taxon>
        <taxon>Hologalegina</taxon>
        <taxon>IRL clade</taxon>
        <taxon>Trifolieae</taxon>
        <taxon>Medicago</taxon>
    </lineage>
</organism>
<accession>A0A396HID1</accession>
<comment type="caution">
    <text evidence="1">The sequence shown here is derived from an EMBL/GenBank/DDBJ whole genome shotgun (WGS) entry which is preliminary data.</text>
</comment>
<sequence length="204" mass="23018">MLFSTDQIDTAFKYIDSTLKHGNTLSMDLFMKCVRSCVKQGRLDMLLAYYGLEFMARWIVKGERARPLVLLSVDEGLAVSALMTAGGTYNSELLGAAWAVLDRSLRKKKLPNPESYLAKIYALASLGHLQKAVGTLHDYENAYGFITCYNELTMVYYVTCNYVINFFEFGAHISDMLLVFQFCHVTFCHSMANIVGCILYMSLT</sequence>
<name>A0A396HID1_MEDTR</name>